<dbReference type="AlphaFoldDB" id="A0A6P4YRQ9"/>
<dbReference type="OrthoDB" id="6579350at2759"/>
<name>A0A6P4YRQ9_BRABE</name>
<sequence>MAAAPLFAEIELVTRPGAPMTDCLDWLFEHHLLASRMECLRCDGHVEMEYVERRDVSDNFTWRCPRQMCRTSRSVRTDSIFAEFPKIDLRVFLRFIVKWVEGKLVKDIAEELLSIGYVSMHTLCKMCRVLRQVCENKLVIDPPIPMGGENTVLVMDESVFRKKPKYRRGRRARPIWVFGIVRTDVQPCIGYMEVVESRDANTLLPIIERCVLPGSTIYSDEWAAYRRVQDLPNVAQHRTVNHSRHFVDPVTGVHTQHIESYWNRKKKKLKAMHGCMGEDTASYLKEEMWRERYARTSREGLQNVLADIAQQYQV</sequence>
<dbReference type="KEGG" id="bbel:109471958"/>
<reference evidence="3" key="1">
    <citation type="submission" date="2025-08" db="UniProtKB">
        <authorList>
            <consortium name="RefSeq"/>
        </authorList>
    </citation>
    <scope>IDENTIFICATION</scope>
    <source>
        <tissue evidence="3">Gonad</tissue>
    </source>
</reference>
<gene>
    <name evidence="3" type="primary">LOC109471958</name>
</gene>
<evidence type="ECO:0000313" key="2">
    <source>
        <dbReference type="Proteomes" id="UP000515135"/>
    </source>
</evidence>
<dbReference type="Pfam" id="PF12762">
    <property type="entry name" value="DDE_Tnp_IS1595"/>
    <property type="match status" value="1"/>
</dbReference>
<dbReference type="InterPro" id="IPR053164">
    <property type="entry name" value="IS1016-like_transposase"/>
</dbReference>
<dbReference type="InterPro" id="IPR024445">
    <property type="entry name" value="Tnp_ISXO2-like"/>
</dbReference>
<keyword evidence="2" id="KW-1185">Reference proteome</keyword>
<dbReference type="SMART" id="SM01126">
    <property type="entry name" value="DDE_Tnp_IS1595"/>
    <property type="match status" value="1"/>
</dbReference>
<evidence type="ECO:0000259" key="1">
    <source>
        <dbReference type="SMART" id="SM01126"/>
    </source>
</evidence>
<dbReference type="RefSeq" id="XP_019627063.1">
    <property type="nucleotide sequence ID" value="XM_019771504.1"/>
</dbReference>
<dbReference type="NCBIfam" id="NF033547">
    <property type="entry name" value="transpos_IS1595"/>
    <property type="match status" value="1"/>
</dbReference>
<evidence type="ECO:0000313" key="3">
    <source>
        <dbReference type="RefSeq" id="XP_019627063.1"/>
    </source>
</evidence>
<dbReference type="PANTHER" id="PTHR47163:SF2">
    <property type="entry name" value="SI:DKEY-17M8.2"/>
    <property type="match status" value="1"/>
</dbReference>
<organism evidence="2 3">
    <name type="scientific">Branchiostoma belcheri</name>
    <name type="common">Amphioxus</name>
    <dbReference type="NCBI Taxonomy" id="7741"/>
    <lineage>
        <taxon>Eukaryota</taxon>
        <taxon>Metazoa</taxon>
        <taxon>Chordata</taxon>
        <taxon>Cephalochordata</taxon>
        <taxon>Leptocardii</taxon>
        <taxon>Amphioxiformes</taxon>
        <taxon>Branchiostomatidae</taxon>
        <taxon>Branchiostoma</taxon>
    </lineage>
</organism>
<proteinExistence type="predicted"/>
<dbReference type="Proteomes" id="UP000515135">
    <property type="component" value="Unplaced"/>
</dbReference>
<protein>
    <submittedName>
        <fullName evidence="3">Uncharacterized protein LOC109471958</fullName>
    </submittedName>
</protein>
<accession>A0A6P4YRQ9</accession>
<feature type="domain" description="ISXO2-like transposase" evidence="1">
    <location>
        <begin position="145"/>
        <end position="292"/>
    </location>
</feature>
<dbReference type="GeneID" id="109471958"/>
<dbReference type="PANTHER" id="PTHR47163">
    <property type="entry name" value="DDE_TNP_IS1595 DOMAIN-CONTAINING PROTEIN"/>
    <property type="match status" value="1"/>
</dbReference>